<organism evidence="2 3">
    <name type="scientific">Rickenella mellea</name>
    <dbReference type="NCBI Taxonomy" id="50990"/>
    <lineage>
        <taxon>Eukaryota</taxon>
        <taxon>Fungi</taxon>
        <taxon>Dikarya</taxon>
        <taxon>Basidiomycota</taxon>
        <taxon>Agaricomycotina</taxon>
        <taxon>Agaricomycetes</taxon>
        <taxon>Hymenochaetales</taxon>
        <taxon>Rickenellaceae</taxon>
        <taxon>Rickenella</taxon>
    </lineage>
</organism>
<keyword evidence="1" id="KW-0472">Membrane</keyword>
<name>A0A4Y7PK39_9AGAM</name>
<protein>
    <submittedName>
        <fullName evidence="2">Uncharacterized protein</fullName>
    </submittedName>
</protein>
<gene>
    <name evidence="2" type="ORF">BD410DRAFT_733003</name>
</gene>
<feature type="transmembrane region" description="Helical" evidence="1">
    <location>
        <begin position="6"/>
        <end position="28"/>
    </location>
</feature>
<accession>A0A4Y7PK39</accession>
<dbReference type="AlphaFoldDB" id="A0A4Y7PK39"/>
<keyword evidence="1" id="KW-1133">Transmembrane helix</keyword>
<dbReference type="VEuPathDB" id="FungiDB:BD410DRAFT_733003"/>
<dbReference type="STRING" id="50990.A0A4Y7PK39"/>
<proteinExistence type="predicted"/>
<reference evidence="2 3" key="1">
    <citation type="submission" date="2018-06" db="EMBL/GenBank/DDBJ databases">
        <title>A transcriptomic atlas of mushroom development highlights an independent origin of complex multicellularity.</title>
        <authorList>
            <consortium name="DOE Joint Genome Institute"/>
            <person name="Krizsan K."/>
            <person name="Almasi E."/>
            <person name="Merenyi Z."/>
            <person name="Sahu N."/>
            <person name="Viragh M."/>
            <person name="Koszo T."/>
            <person name="Mondo S."/>
            <person name="Kiss B."/>
            <person name="Balint B."/>
            <person name="Kues U."/>
            <person name="Barry K."/>
            <person name="Hegedus J.C."/>
            <person name="Henrissat B."/>
            <person name="Johnson J."/>
            <person name="Lipzen A."/>
            <person name="Ohm R."/>
            <person name="Nagy I."/>
            <person name="Pangilinan J."/>
            <person name="Yan J."/>
            <person name="Xiong Y."/>
            <person name="Grigoriev I.V."/>
            <person name="Hibbett D.S."/>
            <person name="Nagy L.G."/>
        </authorList>
    </citation>
    <scope>NUCLEOTIDE SEQUENCE [LARGE SCALE GENOMIC DNA]</scope>
    <source>
        <strain evidence="2 3">SZMC22713</strain>
    </source>
</reference>
<sequence length="351" mass="38588">MVVPWLQFSLAVFICGLAFSYVLHGMLLSIQSSLAPMAAIVGIACRLPMASTMFTCDTRAVGVYGHGVDFPHMMQIQTQYFDKLLDESAASVGSALKILKADHAFRNLAMRLEYSDLDDKDVLIAAILAFQRDAKGVGKSLRKLNAKTSGEVDRIILINEYAMRTLQGSEYSGDQSTDEKLVQTFDEVMAVLSVSLDTLRVKAEEALHGLEKLDEQLSTIHSIVYRTNKSIGIAKDRLLASLWTIVGGNTAELRVFGENLQMLRDVDWARSHALAYVTGAVHELENLSADLEDLRDRCAAPKLLEGNIPYSTHVTSISVGIFRLVQSREAADAKQASLTEIQMRPSLPPAL</sequence>
<dbReference type="EMBL" id="ML170285">
    <property type="protein sequence ID" value="TDL15212.1"/>
    <property type="molecule type" value="Genomic_DNA"/>
</dbReference>
<keyword evidence="3" id="KW-1185">Reference proteome</keyword>
<dbReference type="Proteomes" id="UP000294933">
    <property type="component" value="Unassembled WGS sequence"/>
</dbReference>
<evidence type="ECO:0000313" key="3">
    <source>
        <dbReference type="Proteomes" id="UP000294933"/>
    </source>
</evidence>
<keyword evidence="1" id="KW-0812">Transmembrane</keyword>
<evidence type="ECO:0000313" key="2">
    <source>
        <dbReference type="EMBL" id="TDL15212.1"/>
    </source>
</evidence>
<evidence type="ECO:0000256" key="1">
    <source>
        <dbReference type="SAM" id="Phobius"/>
    </source>
</evidence>
<dbReference type="OrthoDB" id="4179406at2759"/>